<dbReference type="Proteomes" id="UP000030832">
    <property type="component" value="Unassembled WGS sequence"/>
</dbReference>
<gene>
    <name evidence="2" type="ORF">LQ50_19670</name>
</gene>
<dbReference type="EMBL" id="JRJU01000032">
    <property type="protein sequence ID" value="KHF38697.1"/>
    <property type="molecule type" value="Genomic_DNA"/>
</dbReference>
<dbReference type="InterPro" id="IPR036259">
    <property type="entry name" value="MFS_trans_sf"/>
</dbReference>
<evidence type="ECO:0000256" key="1">
    <source>
        <dbReference type="SAM" id="Phobius"/>
    </source>
</evidence>
<dbReference type="SUPFAM" id="SSF103473">
    <property type="entry name" value="MFS general substrate transporter"/>
    <property type="match status" value="1"/>
</dbReference>
<dbReference type="InterPro" id="IPR021359">
    <property type="entry name" value="DUF2812"/>
</dbReference>
<dbReference type="Pfam" id="PF11193">
    <property type="entry name" value="DUF2812"/>
    <property type="match status" value="1"/>
</dbReference>
<keyword evidence="1" id="KW-0472">Membrane</keyword>
<keyword evidence="1" id="KW-1133">Transmembrane helix</keyword>
<proteinExistence type="predicted"/>
<dbReference type="RefSeq" id="WP_034632072.1">
    <property type="nucleotide sequence ID" value="NZ_JRJU01000032.1"/>
</dbReference>
<dbReference type="AlphaFoldDB" id="A0A0B0ICS4"/>
<organism evidence="2 3">
    <name type="scientific">Halalkalibacter okhensis</name>
    <dbReference type="NCBI Taxonomy" id="333138"/>
    <lineage>
        <taxon>Bacteria</taxon>
        <taxon>Bacillati</taxon>
        <taxon>Bacillota</taxon>
        <taxon>Bacilli</taxon>
        <taxon>Bacillales</taxon>
        <taxon>Bacillaceae</taxon>
        <taxon>Halalkalibacter</taxon>
    </lineage>
</organism>
<reference evidence="2 3" key="1">
    <citation type="submission" date="2014-09" db="EMBL/GenBank/DDBJ databases">
        <title>Genome sequencing and annotation of Bacillus Okhensis strain Kh10-101T.</title>
        <authorList>
            <person name="Prakash J.S."/>
        </authorList>
    </citation>
    <scope>NUCLEOTIDE SEQUENCE [LARGE SCALE GENOMIC DNA]</scope>
    <source>
        <strain evidence="3">Kh10-101T</strain>
    </source>
</reference>
<keyword evidence="1" id="KW-0812">Transmembrane</keyword>
<evidence type="ECO:0000313" key="2">
    <source>
        <dbReference type="EMBL" id="KHF38697.1"/>
    </source>
</evidence>
<accession>A0A0B0ICS4</accession>
<feature type="transmembrane region" description="Helical" evidence="1">
    <location>
        <begin position="116"/>
        <end position="134"/>
    </location>
</feature>
<evidence type="ECO:0000313" key="3">
    <source>
        <dbReference type="Proteomes" id="UP000030832"/>
    </source>
</evidence>
<keyword evidence="3" id="KW-1185">Reference proteome</keyword>
<dbReference type="OrthoDB" id="1928173at2"/>
<name>A0A0B0ICS4_9BACI</name>
<dbReference type="STRING" id="333138.LQ50_19670"/>
<feature type="transmembrane region" description="Helical" evidence="1">
    <location>
        <begin position="208"/>
        <end position="232"/>
    </location>
</feature>
<comment type="caution">
    <text evidence="2">The sequence shown here is derived from an EMBL/GenBank/DDBJ whole genome shotgun (WGS) entry which is preliminary data.</text>
</comment>
<evidence type="ECO:0008006" key="4">
    <source>
        <dbReference type="Google" id="ProtNLM"/>
    </source>
</evidence>
<feature type="transmembrane region" description="Helical" evidence="1">
    <location>
        <begin position="140"/>
        <end position="161"/>
    </location>
</feature>
<dbReference type="eggNOG" id="ENOG5032WGC">
    <property type="taxonomic scope" value="Bacteria"/>
</dbReference>
<feature type="transmembrane region" description="Helical" evidence="1">
    <location>
        <begin position="182"/>
        <end position="202"/>
    </location>
</feature>
<protein>
    <recommendedName>
        <fullName evidence="4">DUF2812 domain-containing protein</fullName>
    </recommendedName>
</protein>
<sequence>MRPSKYVMSEGLAFSEEKDMDKLRKLSLKGWHVHDFKFMGYSLEKGESEEYIYSIDYRLLTKDEEEEYFNFFASSGWSHVASEGDTHLFRAIPGTKPIYSDKDSEVEKHSRSANKLKSLAIPVILSTVLLWIATLATSGIFHTILMVTAAVVTVIAMPLAATTIASFGNKWRVAGRKQTVNLGYLFLIVSSISVAVILLNVVDSSNALFLLAYMVIGGVTFPVAIWAIMSIVQKIGGRRV</sequence>